<name>A0AAD9MYT1_9ANNE</name>
<keyword evidence="4 11" id="KW-0812">Transmembrane</keyword>
<dbReference type="GO" id="GO:0015280">
    <property type="term" value="F:ligand-gated sodium channel activity"/>
    <property type="evidence" value="ECO:0007669"/>
    <property type="project" value="TreeGrafter"/>
</dbReference>
<evidence type="ECO:0000256" key="4">
    <source>
        <dbReference type="ARBA" id="ARBA00022692"/>
    </source>
</evidence>
<feature type="non-terminal residue" evidence="12">
    <location>
        <position position="1"/>
    </location>
</feature>
<protein>
    <submittedName>
        <fullName evidence="12">Uncharacterized protein</fullName>
    </submittedName>
</protein>
<dbReference type="PRINTS" id="PR01078">
    <property type="entry name" value="AMINACHANNEL"/>
</dbReference>
<accession>A0AAD9MYT1</accession>
<evidence type="ECO:0000256" key="10">
    <source>
        <dbReference type="ARBA" id="ARBA00023303"/>
    </source>
</evidence>
<proteinExistence type="inferred from homology"/>
<evidence type="ECO:0000313" key="13">
    <source>
        <dbReference type="Proteomes" id="UP001208570"/>
    </source>
</evidence>
<sequence length="101" mass="11428">MSAKPGRRHGLHMILNTNQWDYMRPGTDVAGVKLVVHPQKIMPFPEDEGIMLSPGHSISVDIRQVEMIRENHPYGSCQSPAVNHSDISVYEKLYPVVYSNK</sequence>
<keyword evidence="8" id="KW-0472">Membrane</keyword>
<evidence type="ECO:0000256" key="7">
    <source>
        <dbReference type="ARBA" id="ARBA00023065"/>
    </source>
</evidence>
<evidence type="ECO:0000256" key="8">
    <source>
        <dbReference type="ARBA" id="ARBA00023136"/>
    </source>
</evidence>
<keyword evidence="2 11" id="KW-0813">Transport</keyword>
<dbReference type="PANTHER" id="PTHR11690">
    <property type="entry name" value="AMILORIDE-SENSITIVE SODIUM CHANNEL-RELATED"/>
    <property type="match status" value="1"/>
</dbReference>
<comment type="similarity">
    <text evidence="11">Belongs to the amiloride-sensitive sodium channel (TC 1.A.6) family.</text>
</comment>
<evidence type="ECO:0000256" key="3">
    <source>
        <dbReference type="ARBA" id="ARBA00022461"/>
    </source>
</evidence>
<keyword evidence="10 11" id="KW-0407">Ion channel</keyword>
<evidence type="ECO:0000256" key="11">
    <source>
        <dbReference type="RuleBase" id="RU000679"/>
    </source>
</evidence>
<keyword evidence="9 11" id="KW-0739">Sodium transport</keyword>
<dbReference type="AlphaFoldDB" id="A0AAD9MYT1"/>
<dbReference type="EMBL" id="JAODUP010000487">
    <property type="protein sequence ID" value="KAK2148691.1"/>
    <property type="molecule type" value="Genomic_DNA"/>
</dbReference>
<keyword evidence="5" id="KW-1133">Transmembrane helix</keyword>
<evidence type="ECO:0000256" key="1">
    <source>
        <dbReference type="ARBA" id="ARBA00004141"/>
    </source>
</evidence>
<evidence type="ECO:0000256" key="6">
    <source>
        <dbReference type="ARBA" id="ARBA00023053"/>
    </source>
</evidence>
<keyword evidence="13" id="KW-1185">Reference proteome</keyword>
<dbReference type="PANTHER" id="PTHR11690:SF248">
    <property type="entry name" value="PICKPOCKET 17, ISOFORM A"/>
    <property type="match status" value="1"/>
</dbReference>
<dbReference type="InterPro" id="IPR001873">
    <property type="entry name" value="ENaC"/>
</dbReference>
<organism evidence="12 13">
    <name type="scientific">Paralvinella palmiformis</name>
    <dbReference type="NCBI Taxonomy" id="53620"/>
    <lineage>
        <taxon>Eukaryota</taxon>
        <taxon>Metazoa</taxon>
        <taxon>Spiralia</taxon>
        <taxon>Lophotrochozoa</taxon>
        <taxon>Annelida</taxon>
        <taxon>Polychaeta</taxon>
        <taxon>Sedentaria</taxon>
        <taxon>Canalipalpata</taxon>
        <taxon>Terebellida</taxon>
        <taxon>Terebelliformia</taxon>
        <taxon>Alvinellidae</taxon>
        <taxon>Paralvinella</taxon>
    </lineage>
</organism>
<dbReference type="Proteomes" id="UP001208570">
    <property type="component" value="Unassembled WGS sequence"/>
</dbReference>
<comment type="caution">
    <text evidence="12">The sequence shown here is derived from an EMBL/GenBank/DDBJ whole genome shotgun (WGS) entry which is preliminary data.</text>
</comment>
<keyword evidence="7 11" id="KW-0406">Ion transport</keyword>
<evidence type="ECO:0000256" key="2">
    <source>
        <dbReference type="ARBA" id="ARBA00022448"/>
    </source>
</evidence>
<dbReference type="Gene3D" id="2.60.470.10">
    <property type="entry name" value="Acid-sensing ion channels like domains"/>
    <property type="match status" value="1"/>
</dbReference>
<dbReference type="Pfam" id="PF00858">
    <property type="entry name" value="ASC"/>
    <property type="match status" value="1"/>
</dbReference>
<dbReference type="GO" id="GO:0005886">
    <property type="term" value="C:plasma membrane"/>
    <property type="evidence" value="ECO:0007669"/>
    <property type="project" value="TreeGrafter"/>
</dbReference>
<reference evidence="12" key="1">
    <citation type="journal article" date="2023" name="Mol. Biol. Evol.">
        <title>Third-Generation Sequencing Reveals the Adaptive Role of the Epigenome in Three Deep-Sea Polychaetes.</title>
        <authorList>
            <person name="Perez M."/>
            <person name="Aroh O."/>
            <person name="Sun Y."/>
            <person name="Lan Y."/>
            <person name="Juniper S.K."/>
            <person name="Young C.R."/>
            <person name="Angers B."/>
            <person name="Qian P.Y."/>
        </authorList>
    </citation>
    <scope>NUCLEOTIDE SEQUENCE</scope>
    <source>
        <strain evidence="12">P08H-3</strain>
    </source>
</reference>
<evidence type="ECO:0000256" key="9">
    <source>
        <dbReference type="ARBA" id="ARBA00023201"/>
    </source>
</evidence>
<comment type="subcellular location">
    <subcellularLocation>
        <location evidence="1">Membrane</location>
        <topology evidence="1">Multi-pass membrane protein</topology>
    </subcellularLocation>
</comment>
<keyword evidence="3 11" id="KW-0894">Sodium channel</keyword>
<gene>
    <name evidence="12" type="ORF">LSH36_487g04011</name>
</gene>
<evidence type="ECO:0000256" key="5">
    <source>
        <dbReference type="ARBA" id="ARBA00022989"/>
    </source>
</evidence>
<evidence type="ECO:0000313" key="12">
    <source>
        <dbReference type="EMBL" id="KAK2148691.1"/>
    </source>
</evidence>
<keyword evidence="6" id="KW-0915">Sodium</keyword>